<feature type="signal peptide" evidence="2">
    <location>
        <begin position="1"/>
        <end position="19"/>
    </location>
</feature>
<dbReference type="Proteomes" id="UP000321514">
    <property type="component" value="Unassembled WGS sequence"/>
</dbReference>
<dbReference type="InterPro" id="IPR011990">
    <property type="entry name" value="TPR-like_helical_dom_sf"/>
</dbReference>
<proteinExistence type="predicted"/>
<dbReference type="Pfam" id="PF08308">
    <property type="entry name" value="PEGA"/>
    <property type="match status" value="1"/>
</dbReference>
<feature type="domain" description="PEGA" evidence="3">
    <location>
        <begin position="189"/>
        <end position="223"/>
    </location>
</feature>
<gene>
    <name evidence="4" type="ORF">MFU01_02290</name>
    <name evidence="5" type="ORF">SAMN05443572_1011263</name>
</gene>
<comment type="caution">
    <text evidence="4">The sequence shown here is derived from an EMBL/GenBank/DDBJ whole genome shotgun (WGS) entry which is preliminary data.</text>
</comment>
<protein>
    <submittedName>
        <fullName evidence="5">PEGA domain-containing protein</fullName>
    </submittedName>
</protein>
<dbReference type="RefSeq" id="WP_143096955.1">
    <property type="nucleotide sequence ID" value="NZ_BJXR01000006.1"/>
</dbReference>
<feature type="region of interest" description="Disordered" evidence="1">
    <location>
        <begin position="381"/>
        <end position="403"/>
    </location>
</feature>
<organism evidence="4 7">
    <name type="scientific">Myxococcus fulvus</name>
    <dbReference type="NCBI Taxonomy" id="33"/>
    <lineage>
        <taxon>Bacteria</taxon>
        <taxon>Pseudomonadati</taxon>
        <taxon>Myxococcota</taxon>
        <taxon>Myxococcia</taxon>
        <taxon>Myxococcales</taxon>
        <taxon>Cystobacterineae</taxon>
        <taxon>Myxococcaceae</taxon>
        <taxon>Myxococcus</taxon>
    </lineage>
</organism>
<evidence type="ECO:0000313" key="4">
    <source>
        <dbReference type="EMBL" id="GEN05192.1"/>
    </source>
</evidence>
<keyword evidence="2" id="KW-0732">Signal</keyword>
<evidence type="ECO:0000256" key="1">
    <source>
        <dbReference type="SAM" id="MobiDB-lite"/>
    </source>
</evidence>
<dbReference type="EMBL" id="BJXR01000006">
    <property type="protein sequence ID" value="GEN05192.1"/>
    <property type="molecule type" value="Genomic_DNA"/>
</dbReference>
<dbReference type="OrthoDB" id="5511190at2"/>
<evidence type="ECO:0000256" key="2">
    <source>
        <dbReference type="SAM" id="SignalP"/>
    </source>
</evidence>
<dbReference type="SUPFAM" id="SSF48452">
    <property type="entry name" value="TPR-like"/>
    <property type="match status" value="1"/>
</dbReference>
<feature type="chain" id="PRO_5022861629" evidence="2">
    <location>
        <begin position="20"/>
        <end position="403"/>
    </location>
</feature>
<dbReference type="InterPro" id="IPR013229">
    <property type="entry name" value="PEGA"/>
</dbReference>
<evidence type="ECO:0000259" key="3">
    <source>
        <dbReference type="Pfam" id="PF08308"/>
    </source>
</evidence>
<dbReference type="EMBL" id="FOIB01000001">
    <property type="protein sequence ID" value="SET15371.1"/>
    <property type="molecule type" value="Genomic_DNA"/>
</dbReference>
<sequence>MKRFALLLCLALGASSLAAQPRVPRKKVAVLPFQAISGDVPARAGPRLAARLASEVHGTAGLALVDTPATTPSEATVDALAAAHAAVQEATTARAARDFSRADAALGRALESYADNAAHLTDGAELSDTYALRAAVRYAVGRDDEATLALTHALSIAPGRPLPLAATSPLFAHTVERVRTTHAAQPRATLRFESVPSGVEVTLDGISVGTTPVRVLHVPPGAHLWRATLPSGEVVSGVTEAVAEREVPVLLMPPGEGPAASLALALSNNQLDASTLKAASTLGRDLGADLIVLGTLSRSGSGLALDAFVLAPGDTSPRRLPRIAMDLELLDAGEPLRALAAQLASRGVEAGLGESVPLSPSPGASRGARTSQTVYAVPVEATAKPVAPARKPADAIRKPLVRP</sequence>
<name>A0A511SUQ7_MYXFU</name>
<dbReference type="AlphaFoldDB" id="A0A511SUQ7"/>
<reference evidence="4 7" key="2">
    <citation type="submission" date="2019-07" db="EMBL/GenBank/DDBJ databases">
        <title>Whole genome shotgun sequence of Myxococcus fulvus NBRC 100333.</title>
        <authorList>
            <person name="Hosoyama A."/>
            <person name="Uohara A."/>
            <person name="Ohji S."/>
            <person name="Ichikawa N."/>
        </authorList>
    </citation>
    <scope>NUCLEOTIDE SEQUENCE [LARGE SCALE GENOMIC DNA]</scope>
    <source>
        <strain evidence="4 7">NBRC 100333</strain>
    </source>
</reference>
<dbReference type="Proteomes" id="UP000183760">
    <property type="component" value="Unassembled WGS sequence"/>
</dbReference>
<keyword evidence="6" id="KW-1185">Reference proteome</keyword>
<evidence type="ECO:0000313" key="7">
    <source>
        <dbReference type="Proteomes" id="UP000321514"/>
    </source>
</evidence>
<dbReference type="STRING" id="1334629.MFUL124B02_07225"/>
<accession>A0A511SUQ7</accession>
<evidence type="ECO:0000313" key="6">
    <source>
        <dbReference type="Proteomes" id="UP000183760"/>
    </source>
</evidence>
<evidence type="ECO:0000313" key="5">
    <source>
        <dbReference type="EMBL" id="SET15371.1"/>
    </source>
</evidence>
<reference evidence="5 6" key="1">
    <citation type="submission" date="2016-10" db="EMBL/GenBank/DDBJ databases">
        <authorList>
            <person name="Varghese N."/>
            <person name="Submissions S."/>
        </authorList>
    </citation>
    <scope>NUCLEOTIDE SEQUENCE [LARGE SCALE GENOMIC DNA]</scope>
    <source>
        <strain evidence="5 6">DSM 16525</strain>
    </source>
</reference>